<comment type="catalytic activity">
    <reaction evidence="10">
        <text>N(6)-acetyl-L-lysyl-[histone] + H2O = L-lysyl-[histone] + acetate</text>
        <dbReference type="Rhea" id="RHEA:58196"/>
        <dbReference type="Rhea" id="RHEA-COMP:9845"/>
        <dbReference type="Rhea" id="RHEA-COMP:11338"/>
        <dbReference type="ChEBI" id="CHEBI:15377"/>
        <dbReference type="ChEBI" id="CHEBI:29969"/>
        <dbReference type="ChEBI" id="CHEBI:30089"/>
        <dbReference type="ChEBI" id="CHEBI:61930"/>
        <dbReference type="EC" id="3.5.1.98"/>
    </reaction>
</comment>
<name>A0A0D6M341_9BILA</name>
<dbReference type="AlphaFoldDB" id="A0A0D6M341"/>
<evidence type="ECO:0000256" key="3">
    <source>
        <dbReference type="ARBA" id="ARBA00012111"/>
    </source>
</evidence>
<reference evidence="13 14" key="1">
    <citation type="submission" date="2013-05" db="EMBL/GenBank/DDBJ databases">
        <title>Draft genome of the parasitic nematode Anyclostoma ceylanicum.</title>
        <authorList>
            <person name="Mitreva M."/>
        </authorList>
    </citation>
    <scope>NUCLEOTIDE SEQUENCE [LARGE SCALE GENOMIC DNA]</scope>
</reference>
<dbReference type="InterPro" id="IPR023801">
    <property type="entry name" value="His_deacetylse_dom"/>
</dbReference>
<dbReference type="SUPFAM" id="SSF52768">
    <property type="entry name" value="Arginase/deacetylase"/>
    <property type="match status" value="1"/>
</dbReference>
<evidence type="ECO:0000256" key="7">
    <source>
        <dbReference type="ARBA" id="ARBA00023015"/>
    </source>
</evidence>
<protein>
    <recommendedName>
        <fullName evidence="3">histone deacetylase</fullName>
        <ecNumber evidence="3">3.5.1.98</ecNumber>
    </recommendedName>
</protein>
<dbReference type="GO" id="GO:0040029">
    <property type="term" value="P:epigenetic regulation of gene expression"/>
    <property type="evidence" value="ECO:0007669"/>
    <property type="project" value="TreeGrafter"/>
</dbReference>
<evidence type="ECO:0000256" key="1">
    <source>
        <dbReference type="ARBA" id="ARBA00004123"/>
    </source>
</evidence>
<feature type="compositionally biased region" description="Polar residues" evidence="11">
    <location>
        <begin position="204"/>
        <end position="215"/>
    </location>
</feature>
<accession>A0A0D6M341</accession>
<dbReference type="GO" id="GO:0000118">
    <property type="term" value="C:histone deacetylase complex"/>
    <property type="evidence" value="ECO:0007669"/>
    <property type="project" value="TreeGrafter"/>
</dbReference>
<comment type="similarity">
    <text evidence="2">Belongs to the histone deacetylase family. HD type 2 subfamily.</text>
</comment>
<dbReference type="GO" id="GO:0141221">
    <property type="term" value="F:histone deacetylase activity, hydrolytic mechanism"/>
    <property type="evidence" value="ECO:0007669"/>
    <property type="project" value="UniProtKB-EC"/>
</dbReference>
<evidence type="ECO:0000256" key="4">
    <source>
        <dbReference type="ARBA" id="ARBA00022491"/>
    </source>
</evidence>
<evidence type="ECO:0000313" key="14">
    <source>
        <dbReference type="Proteomes" id="UP000054495"/>
    </source>
</evidence>
<dbReference type="PANTHER" id="PTHR10625">
    <property type="entry name" value="HISTONE DEACETYLASE HDAC1-RELATED"/>
    <property type="match status" value="1"/>
</dbReference>
<dbReference type="Pfam" id="PF00850">
    <property type="entry name" value="Hist_deacetyl"/>
    <property type="match status" value="1"/>
</dbReference>
<evidence type="ECO:0000256" key="9">
    <source>
        <dbReference type="ARBA" id="ARBA00023242"/>
    </source>
</evidence>
<comment type="subcellular location">
    <subcellularLocation>
        <location evidence="1">Nucleus</location>
    </subcellularLocation>
</comment>
<keyword evidence="9" id="KW-0539">Nucleus</keyword>
<evidence type="ECO:0000313" key="13">
    <source>
        <dbReference type="EMBL" id="EPB76741.1"/>
    </source>
</evidence>
<keyword evidence="6" id="KW-0156">Chromatin regulator</keyword>
<keyword evidence="7" id="KW-0805">Transcription regulation</keyword>
<dbReference type="InterPro" id="IPR023696">
    <property type="entry name" value="Ureohydrolase_dom_sf"/>
</dbReference>
<gene>
    <name evidence="13" type="ORF">ANCCEY_04177</name>
</gene>
<feature type="compositionally biased region" description="Polar residues" evidence="11">
    <location>
        <begin position="176"/>
        <end position="187"/>
    </location>
</feature>
<dbReference type="EC" id="3.5.1.98" evidence="3"/>
<dbReference type="Proteomes" id="UP000054495">
    <property type="component" value="Unassembled WGS sequence"/>
</dbReference>
<keyword evidence="4" id="KW-0678">Repressor</keyword>
<dbReference type="InterPro" id="IPR037138">
    <property type="entry name" value="His_deacetylse_dom_sf"/>
</dbReference>
<keyword evidence="14" id="KW-1185">Reference proteome</keyword>
<evidence type="ECO:0000256" key="8">
    <source>
        <dbReference type="ARBA" id="ARBA00023163"/>
    </source>
</evidence>
<evidence type="ECO:0000259" key="12">
    <source>
        <dbReference type="Pfam" id="PF00850"/>
    </source>
</evidence>
<feature type="region of interest" description="Disordered" evidence="11">
    <location>
        <begin position="148"/>
        <end position="190"/>
    </location>
</feature>
<sequence length="794" mass="86307">MTSEYTLNRFFKENERSYDVLDGSDSVAAFELNWEVKNAPFILDVDMNLRTNQPRVKHVKRKADKTHRSTSEKSAVEVFKQKQMDLMAHFERAQQALNMQHLQQYYQTLQQHAQQQAANSAAQAGPERMDEGLCDAAVAPLALASSMGSLLGSSQSPTTSREAPAPQRARSEHRNASTNSTSQTISQHTKDRLKNMIAQRNREGSQTNLAGTPPQQHAPMSPQVNVSSPHFEPYRVPASLHTAQAVSSQPSAEYQLRKVNSEPNLKMRIRAKLLSKGSSPVQNQSTFNFTHPQLKRSDSETSGNGAAAGNLAMDALLTNAAATAFPPHLIMPSPSLPNLAAPNLAQAPQLPIDLASLMAAAQLTPFLSLPSLFKTQIGLGGGLLEEDVADRAKLAPGVAALGTLSQQLPVFGNPSLLKQQLRELVLRRKSLVREEPEDDDSLCAQPVLSPGQMPTSLGLGDMSGGKATGLAYDSSMARHECVCGESSSHVEHGGRVQSIWARLLERGLVQKCERIAAKKASLEQLRMVHSPTYVTFFAVSPTACLKMEASQLPLKSFVQLPCGGIGIDSDTYFNDATTQTAARVAAGSLIELASQVAENRLRNGFACIRPPGHHSEKDQAMGFCFFNNVAITARYLQNKYPQQCARIAIIDWDVHHGNGTQLCFEEDPSVLYLSLHRHDNGNFFPGTGAVTEVGRGAGKGFSVNVPFSGGVMRDADYLAAWRVLCGDDDKAGVLKNEALEGIPCLSAQETIQKVIAIHKGYWPTLTAEQGLSISELHWQTVGRQFQNLTMGTVS</sequence>
<evidence type="ECO:0000256" key="5">
    <source>
        <dbReference type="ARBA" id="ARBA00022801"/>
    </source>
</evidence>
<dbReference type="Gene3D" id="3.40.800.20">
    <property type="entry name" value="Histone deacetylase domain"/>
    <property type="match status" value="1"/>
</dbReference>
<keyword evidence="8" id="KW-0804">Transcription</keyword>
<dbReference type="PANTHER" id="PTHR10625:SF5">
    <property type="entry name" value="HISTONE DEACETYLASE"/>
    <property type="match status" value="1"/>
</dbReference>
<evidence type="ECO:0000256" key="11">
    <source>
        <dbReference type="SAM" id="MobiDB-lite"/>
    </source>
</evidence>
<dbReference type="EMBL" id="KE124855">
    <property type="protein sequence ID" value="EPB76741.1"/>
    <property type="molecule type" value="Genomic_DNA"/>
</dbReference>
<feature type="domain" description="Histone deacetylase" evidence="12">
    <location>
        <begin position="489"/>
        <end position="721"/>
    </location>
</feature>
<proteinExistence type="inferred from homology"/>
<evidence type="ECO:0000256" key="2">
    <source>
        <dbReference type="ARBA" id="ARBA00007738"/>
    </source>
</evidence>
<feature type="region of interest" description="Disordered" evidence="11">
    <location>
        <begin position="203"/>
        <end position="224"/>
    </location>
</feature>
<dbReference type="PRINTS" id="PR01270">
    <property type="entry name" value="HDASUPER"/>
</dbReference>
<dbReference type="InterPro" id="IPR000286">
    <property type="entry name" value="HDACs"/>
</dbReference>
<evidence type="ECO:0000256" key="10">
    <source>
        <dbReference type="ARBA" id="ARBA00048287"/>
    </source>
</evidence>
<organism evidence="13 14">
    <name type="scientific">Ancylostoma ceylanicum</name>
    <dbReference type="NCBI Taxonomy" id="53326"/>
    <lineage>
        <taxon>Eukaryota</taxon>
        <taxon>Metazoa</taxon>
        <taxon>Ecdysozoa</taxon>
        <taxon>Nematoda</taxon>
        <taxon>Chromadorea</taxon>
        <taxon>Rhabditida</taxon>
        <taxon>Rhabditina</taxon>
        <taxon>Rhabditomorpha</taxon>
        <taxon>Strongyloidea</taxon>
        <taxon>Ancylostomatidae</taxon>
        <taxon>Ancylostomatinae</taxon>
        <taxon>Ancylostoma</taxon>
    </lineage>
</organism>
<evidence type="ECO:0000256" key="6">
    <source>
        <dbReference type="ARBA" id="ARBA00022853"/>
    </source>
</evidence>
<keyword evidence="5" id="KW-0378">Hydrolase</keyword>